<accession>A0A0C3SBF7</accession>
<evidence type="ECO:0000313" key="2">
    <source>
        <dbReference type="EMBL" id="KIP07920.1"/>
    </source>
</evidence>
<dbReference type="InterPro" id="IPR016181">
    <property type="entry name" value="Acyl_CoA_acyltransferase"/>
</dbReference>
<dbReference type="Pfam" id="PF00583">
    <property type="entry name" value="Acetyltransf_1"/>
    <property type="match status" value="1"/>
</dbReference>
<dbReference type="CDD" id="cd04301">
    <property type="entry name" value="NAT_SF"/>
    <property type="match status" value="1"/>
</dbReference>
<dbReference type="PROSITE" id="PS51186">
    <property type="entry name" value="GNAT"/>
    <property type="match status" value="1"/>
</dbReference>
<protein>
    <recommendedName>
        <fullName evidence="1">N-acetyltransferase domain-containing protein</fullName>
    </recommendedName>
</protein>
<dbReference type="EMBL" id="KN840488">
    <property type="protein sequence ID" value="KIP07920.1"/>
    <property type="molecule type" value="Genomic_DNA"/>
</dbReference>
<dbReference type="HOGENOM" id="CLU_056607_4_0_1"/>
<evidence type="ECO:0000313" key="3">
    <source>
        <dbReference type="Proteomes" id="UP000053257"/>
    </source>
</evidence>
<dbReference type="SUPFAM" id="SSF55729">
    <property type="entry name" value="Acyl-CoA N-acyltransferases (Nat)"/>
    <property type="match status" value="1"/>
</dbReference>
<dbReference type="GO" id="GO:0016747">
    <property type="term" value="F:acyltransferase activity, transferring groups other than amino-acyl groups"/>
    <property type="evidence" value="ECO:0007669"/>
    <property type="project" value="InterPro"/>
</dbReference>
<organism evidence="2 3">
    <name type="scientific">Phlebiopsis gigantea (strain 11061_1 CR5-6)</name>
    <name type="common">White-rot fungus</name>
    <name type="synonym">Peniophora gigantea</name>
    <dbReference type="NCBI Taxonomy" id="745531"/>
    <lineage>
        <taxon>Eukaryota</taxon>
        <taxon>Fungi</taxon>
        <taxon>Dikarya</taxon>
        <taxon>Basidiomycota</taxon>
        <taxon>Agaricomycotina</taxon>
        <taxon>Agaricomycetes</taxon>
        <taxon>Polyporales</taxon>
        <taxon>Phanerochaetaceae</taxon>
        <taxon>Phlebiopsis</taxon>
    </lineage>
</organism>
<dbReference type="AlphaFoldDB" id="A0A0C3SBF7"/>
<dbReference type="OrthoDB" id="410198at2759"/>
<dbReference type="Proteomes" id="UP000053257">
    <property type="component" value="Unassembled WGS sequence"/>
</dbReference>
<name>A0A0C3SBF7_PHLG1</name>
<keyword evidence="3" id="KW-1185">Reference proteome</keyword>
<reference evidence="2 3" key="1">
    <citation type="journal article" date="2014" name="PLoS Genet.">
        <title>Analysis of the Phlebiopsis gigantea genome, transcriptome and secretome provides insight into its pioneer colonization strategies of wood.</title>
        <authorList>
            <person name="Hori C."/>
            <person name="Ishida T."/>
            <person name="Igarashi K."/>
            <person name="Samejima M."/>
            <person name="Suzuki H."/>
            <person name="Master E."/>
            <person name="Ferreira P."/>
            <person name="Ruiz-Duenas F.J."/>
            <person name="Held B."/>
            <person name="Canessa P."/>
            <person name="Larrondo L.F."/>
            <person name="Schmoll M."/>
            <person name="Druzhinina I.S."/>
            <person name="Kubicek C.P."/>
            <person name="Gaskell J.A."/>
            <person name="Kersten P."/>
            <person name="St John F."/>
            <person name="Glasner J."/>
            <person name="Sabat G."/>
            <person name="Splinter BonDurant S."/>
            <person name="Syed K."/>
            <person name="Yadav J."/>
            <person name="Mgbeahuruike A.C."/>
            <person name="Kovalchuk A."/>
            <person name="Asiegbu F.O."/>
            <person name="Lackner G."/>
            <person name="Hoffmeister D."/>
            <person name="Rencoret J."/>
            <person name="Gutierrez A."/>
            <person name="Sun H."/>
            <person name="Lindquist E."/>
            <person name="Barry K."/>
            <person name="Riley R."/>
            <person name="Grigoriev I.V."/>
            <person name="Henrissat B."/>
            <person name="Kues U."/>
            <person name="Berka R.M."/>
            <person name="Martinez A.T."/>
            <person name="Covert S.F."/>
            <person name="Blanchette R.A."/>
            <person name="Cullen D."/>
        </authorList>
    </citation>
    <scope>NUCLEOTIDE SEQUENCE [LARGE SCALE GENOMIC DNA]</scope>
    <source>
        <strain evidence="2 3">11061_1 CR5-6</strain>
    </source>
</reference>
<feature type="domain" description="N-acetyltransferase" evidence="1">
    <location>
        <begin position="15"/>
        <end position="158"/>
    </location>
</feature>
<gene>
    <name evidence="2" type="ORF">PHLGIDRAFT_127354</name>
</gene>
<dbReference type="InterPro" id="IPR000182">
    <property type="entry name" value="GNAT_dom"/>
</dbReference>
<sequence length="158" mass="17656">MIISYNLVADDTPAIRIRRIAPEDTVALRHTVLWPDKPVSYVLLPEDGAGHHFGAFLSETPVPVAVISLFVEPLLAETSPRTARFRKFACDPSHQGCGIGSALLRHIFTVAKSELGCAVIWCDGRVKTAPWYEKRGMRRFGDLFYKGPVEYVRMKADL</sequence>
<dbReference type="Gene3D" id="3.40.630.30">
    <property type="match status" value="1"/>
</dbReference>
<proteinExistence type="predicted"/>
<evidence type="ECO:0000259" key="1">
    <source>
        <dbReference type="PROSITE" id="PS51186"/>
    </source>
</evidence>